<organism evidence="1">
    <name type="scientific">Anguilla anguilla</name>
    <name type="common">European freshwater eel</name>
    <name type="synonym">Muraena anguilla</name>
    <dbReference type="NCBI Taxonomy" id="7936"/>
    <lineage>
        <taxon>Eukaryota</taxon>
        <taxon>Metazoa</taxon>
        <taxon>Chordata</taxon>
        <taxon>Craniata</taxon>
        <taxon>Vertebrata</taxon>
        <taxon>Euteleostomi</taxon>
        <taxon>Actinopterygii</taxon>
        <taxon>Neopterygii</taxon>
        <taxon>Teleostei</taxon>
        <taxon>Anguilliformes</taxon>
        <taxon>Anguillidae</taxon>
        <taxon>Anguilla</taxon>
    </lineage>
</organism>
<accession>A0A0E9XHP6</accession>
<proteinExistence type="predicted"/>
<dbReference type="EMBL" id="GBXM01007237">
    <property type="protein sequence ID" value="JAI01341.1"/>
    <property type="molecule type" value="Transcribed_RNA"/>
</dbReference>
<sequence length="20" mass="2439">MLYFDLSHGRNLQNGCFYEM</sequence>
<reference evidence="1" key="2">
    <citation type="journal article" date="2015" name="Fish Shellfish Immunol.">
        <title>Early steps in the European eel (Anguilla anguilla)-Vibrio vulnificus interaction in the gills: Role of the RtxA13 toxin.</title>
        <authorList>
            <person name="Callol A."/>
            <person name="Pajuelo D."/>
            <person name="Ebbesson L."/>
            <person name="Teles M."/>
            <person name="MacKenzie S."/>
            <person name="Amaro C."/>
        </authorList>
    </citation>
    <scope>NUCLEOTIDE SEQUENCE</scope>
</reference>
<evidence type="ECO:0000313" key="1">
    <source>
        <dbReference type="EMBL" id="JAI01341.1"/>
    </source>
</evidence>
<protein>
    <submittedName>
        <fullName evidence="1">Uncharacterized protein</fullName>
    </submittedName>
</protein>
<name>A0A0E9XHP6_ANGAN</name>
<dbReference type="AlphaFoldDB" id="A0A0E9XHP6"/>
<reference evidence="1" key="1">
    <citation type="submission" date="2014-11" db="EMBL/GenBank/DDBJ databases">
        <authorList>
            <person name="Amaro Gonzalez C."/>
        </authorList>
    </citation>
    <scope>NUCLEOTIDE SEQUENCE</scope>
</reference>